<dbReference type="AlphaFoldDB" id="K5CIX0"/>
<reference evidence="2 3" key="1">
    <citation type="submission" date="2012-02" db="EMBL/GenBank/DDBJ databases">
        <title>The Genome Sequence of Bacteroides finegoldii CL09T03C10.</title>
        <authorList>
            <consortium name="The Broad Institute Genome Sequencing Platform"/>
            <person name="Earl A."/>
            <person name="Ward D."/>
            <person name="Feldgarden M."/>
            <person name="Gevers D."/>
            <person name="Zitomersky N.L."/>
            <person name="Coyne M.J."/>
            <person name="Comstock L.E."/>
            <person name="Young S.K."/>
            <person name="Zeng Q."/>
            <person name="Gargeya S."/>
            <person name="Fitzgerald M."/>
            <person name="Haas B."/>
            <person name="Abouelleil A."/>
            <person name="Alvarado L."/>
            <person name="Arachchi H.M."/>
            <person name="Berlin A."/>
            <person name="Chapman S.B."/>
            <person name="Gearin G."/>
            <person name="Goldberg J."/>
            <person name="Griggs A."/>
            <person name="Gujja S."/>
            <person name="Hansen M."/>
            <person name="Heiman D."/>
            <person name="Howarth C."/>
            <person name="Larimer J."/>
            <person name="Lui A."/>
            <person name="MacDonald P.J.P."/>
            <person name="McCowen C."/>
            <person name="Montmayeur A."/>
            <person name="Murphy C."/>
            <person name="Neiman D."/>
            <person name="Pearson M."/>
            <person name="Priest M."/>
            <person name="Roberts A."/>
            <person name="Saif S."/>
            <person name="Shea T."/>
            <person name="Sisk P."/>
            <person name="Stolte C."/>
            <person name="Sykes S."/>
            <person name="Wortman J."/>
            <person name="Nusbaum C."/>
            <person name="Birren B."/>
        </authorList>
    </citation>
    <scope>NUCLEOTIDE SEQUENCE [LARGE SCALE GENOMIC DNA]</scope>
    <source>
        <strain evidence="2 3">CL09T03C10</strain>
    </source>
</reference>
<dbReference type="HOGENOM" id="CLU_614899_0_0_10"/>
<feature type="signal peptide" evidence="1">
    <location>
        <begin position="1"/>
        <end position="22"/>
    </location>
</feature>
<evidence type="ECO:0000313" key="3">
    <source>
        <dbReference type="Proteomes" id="UP000007995"/>
    </source>
</evidence>
<dbReference type="OrthoDB" id="1100935at2"/>
<evidence type="ECO:0000313" key="2">
    <source>
        <dbReference type="EMBL" id="EKJ89701.1"/>
    </source>
</evidence>
<gene>
    <name evidence="2" type="ORF">HMPREF1057_03242</name>
</gene>
<protein>
    <recommendedName>
        <fullName evidence="4">IPT/TIG domain-containing protein</fullName>
    </recommendedName>
</protein>
<accession>K5CIX0</accession>
<comment type="caution">
    <text evidence="2">The sequence shown here is derived from an EMBL/GenBank/DDBJ whole genome shotgun (WGS) entry which is preliminary data.</text>
</comment>
<evidence type="ECO:0000256" key="1">
    <source>
        <dbReference type="SAM" id="SignalP"/>
    </source>
</evidence>
<name>K5CIX0_9BACE</name>
<dbReference type="Gene3D" id="2.60.40.3920">
    <property type="match status" value="2"/>
</dbReference>
<feature type="chain" id="PRO_5003886515" description="IPT/TIG domain-containing protein" evidence="1">
    <location>
        <begin position="23"/>
        <end position="445"/>
    </location>
</feature>
<dbReference type="PROSITE" id="PS51257">
    <property type="entry name" value="PROKAR_LIPOPROTEIN"/>
    <property type="match status" value="1"/>
</dbReference>
<proteinExistence type="predicted"/>
<dbReference type="RefSeq" id="WP_007765348.1">
    <property type="nucleotide sequence ID" value="NZ_AKBZ01000002.1"/>
</dbReference>
<keyword evidence="1" id="KW-0732">Signal</keyword>
<evidence type="ECO:0008006" key="4">
    <source>
        <dbReference type="Google" id="ProtNLM"/>
    </source>
</evidence>
<dbReference type="EMBL" id="AGXW01000012">
    <property type="protein sequence ID" value="EKJ89701.1"/>
    <property type="molecule type" value="Genomic_DNA"/>
</dbReference>
<sequence length="445" mass="47498">MRKIWLLMLMACTVMCTFTACSSDDEDDSTSQLPVSGVNIPTSAAVGSEVIIRGSGFTASGVNLYLENASKERTKMDAAFSSSGVTFTVPMTLVSGVYNVILTQSGNEWTLGSITLTDADSPITSPSLSDEAVSPGSEVTLGGSGYADGDKIVLKAEGAEAIEIAEATVTADGLTFTLPADCPEGKYTVSLVRGANSWVLDNVVLKVQKAMRVKSIYMDMGEKGNLLLDLGYDAEGRLSNAAIADMELNWDFEYDGNTIKTVSCMAGINLVYTLRDGKIVKATAADMYDETEEFNTWSYEGDYLSSVINPGKDYGGMDLTFAYNADGNLEDLDFGIGGFVHYVYGDASLSAIPNTIDPAIALHLQNLVFGKEDAALAFLLNKTGNVSKKIPSSLQIPVAQDETTGELIYQTYAITATMNNNVLSIDCGNALEEVGVPNIKITYEK</sequence>
<dbReference type="Proteomes" id="UP000007995">
    <property type="component" value="Unassembled WGS sequence"/>
</dbReference>
<organism evidence="2 3">
    <name type="scientific">Bacteroides finegoldii CL09T03C10</name>
    <dbReference type="NCBI Taxonomy" id="997888"/>
    <lineage>
        <taxon>Bacteria</taxon>
        <taxon>Pseudomonadati</taxon>
        <taxon>Bacteroidota</taxon>
        <taxon>Bacteroidia</taxon>
        <taxon>Bacteroidales</taxon>
        <taxon>Bacteroidaceae</taxon>
        <taxon>Bacteroides</taxon>
    </lineage>
</organism>